<feature type="transmembrane region" description="Helical" evidence="6">
    <location>
        <begin position="252"/>
        <end position="275"/>
    </location>
</feature>
<dbReference type="Pfam" id="PF07690">
    <property type="entry name" value="MFS_1"/>
    <property type="match status" value="1"/>
</dbReference>
<evidence type="ECO:0000313" key="8">
    <source>
        <dbReference type="EMBL" id="AXJ00883.1"/>
    </source>
</evidence>
<evidence type="ECO:0000256" key="2">
    <source>
        <dbReference type="ARBA" id="ARBA00022448"/>
    </source>
</evidence>
<keyword evidence="4 6" id="KW-1133">Transmembrane helix</keyword>
<feature type="transmembrane region" description="Helical" evidence="6">
    <location>
        <begin position="162"/>
        <end position="184"/>
    </location>
</feature>
<name>A0A345UK81_9BACT</name>
<feature type="transmembrane region" description="Helical" evidence="6">
    <location>
        <begin position="345"/>
        <end position="366"/>
    </location>
</feature>
<keyword evidence="9" id="KW-1185">Reference proteome</keyword>
<dbReference type="KEGG" id="cprv:CYPRO_1632"/>
<gene>
    <name evidence="8" type="ORF">CYPRO_1632</name>
</gene>
<keyword evidence="3 6" id="KW-0812">Transmembrane</keyword>
<dbReference type="InterPro" id="IPR044770">
    <property type="entry name" value="MFS_spinster-like"/>
</dbReference>
<evidence type="ECO:0000256" key="5">
    <source>
        <dbReference type="ARBA" id="ARBA00023136"/>
    </source>
</evidence>
<dbReference type="InterPro" id="IPR020846">
    <property type="entry name" value="MFS_dom"/>
</dbReference>
<reference evidence="8 9" key="1">
    <citation type="submission" date="2018-03" db="EMBL/GenBank/DDBJ databases">
        <title>Phenotypic and genomic properties of Cyclonatronum proteinivorum gen. nov., sp. nov., a haloalkaliphilic bacteroidete from soda lakes possessing Na+-translocating rhodopsin.</title>
        <authorList>
            <person name="Toshchakov S.V."/>
            <person name="Korzhenkov A."/>
            <person name="Samarov N.I."/>
            <person name="Kublanov I.V."/>
            <person name="Muntyan M.S."/>
            <person name="Sorokin D.Y."/>
        </authorList>
    </citation>
    <scope>NUCLEOTIDE SEQUENCE [LARGE SCALE GENOMIC DNA]</scope>
    <source>
        <strain evidence="8 9">Omega</strain>
    </source>
</reference>
<evidence type="ECO:0000256" key="4">
    <source>
        <dbReference type="ARBA" id="ARBA00022989"/>
    </source>
</evidence>
<proteinExistence type="predicted"/>
<sequence length="408" mass="44371">MFKRYSFWLLFILFAIYVLSFVDRQIVAVLAPQIRGYFELTNVQIGLLYGTAFSLIYAFAGIPMGRLADQWSRRKMIAIAVFTWSLVTVLSGFAASFALLVFYRLILGVSQAMLGPAAYALLAETFRPEKRASVFSVYAAGIFIGIGLSFLVGGTVAQNADWQTAMIVVGLPGLFLAPVAWFFIRDARANKVVSGTFIGDTFANLREMLAKRTIQLHLLGFAMLAAIGYTVLAFVSTIFVDVFDRPDLIRHYGWFQFGVAGTVILMGQLADYLALKKKAWRFWAGIIPAVGAVPLYGMGLFADDGFSALLLLGGAVLFSSSFNGVAAALIQFMVKPNQRALAGGLYLFVISIAGFGLGPPVAGFLMDQVFEGPYAASQAVFSLIVVCATIAVFSFVAAMRTYDRDALD</sequence>
<keyword evidence="5 6" id="KW-0472">Membrane</keyword>
<evidence type="ECO:0000256" key="6">
    <source>
        <dbReference type="SAM" id="Phobius"/>
    </source>
</evidence>
<dbReference type="SUPFAM" id="SSF103473">
    <property type="entry name" value="MFS general substrate transporter"/>
    <property type="match status" value="1"/>
</dbReference>
<dbReference type="RefSeq" id="WP_114984133.1">
    <property type="nucleotide sequence ID" value="NZ_CP027806.1"/>
</dbReference>
<organism evidence="8 9">
    <name type="scientific">Cyclonatronum proteinivorum</name>
    <dbReference type="NCBI Taxonomy" id="1457365"/>
    <lineage>
        <taxon>Bacteria</taxon>
        <taxon>Pseudomonadati</taxon>
        <taxon>Balneolota</taxon>
        <taxon>Balneolia</taxon>
        <taxon>Balneolales</taxon>
        <taxon>Cyclonatronaceae</taxon>
        <taxon>Cyclonatronum</taxon>
    </lineage>
</organism>
<feature type="transmembrane region" description="Helical" evidence="6">
    <location>
        <begin position="282"/>
        <end position="302"/>
    </location>
</feature>
<dbReference type="GO" id="GO:0022857">
    <property type="term" value="F:transmembrane transporter activity"/>
    <property type="evidence" value="ECO:0007669"/>
    <property type="project" value="InterPro"/>
</dbReference>
<evidence type="ECO:0000259" key="7">
    <source>
        <dbReference type="PROSITE" id="PS50850"/>
    </source>
</evidence>
<dbReference type="PROSITE" id="PS50850">
    <property type="entry name" value="MFS"/>
    <property type="match status" value="1"/>
</dbReference>
<feature type="transmembrane region" description="Helical" evidence="6">
    <location>
        <begin position="378"/>
        <end position="398"/>
    </location>
</feature>
<feature type="transmembrane region" description="Helical" evidence="6">
    <location>
        <begin position="134"/>
        <end position="156"/>
    </location>
</feature>
<feature type="transmembrane region" description="Helical" evidence="6">
    <location>
        <begin position="76"/>
        <end position="95"/>
    </location>
</feature>
<feature type="domain" description="Major facilitator superfamily (MFS) profile" evidence="7">
    <location>
        <begin position="9"/>
        <end position="400"/>
    </location>
</feature>
<feature type="transmembrane region" description="Helical" evidence="6">
    <location>
        <begin position="308"/>
        <end position="333"/>
    </location>
</feature>
<dbReference type="Gene3D" id="1.20.1250.20">
    <property type="entry name" value="MFS general substrate transporter like domains"/>
    <property type="match status" value="1"/>
</dbReference>
<dbReference type="InterPro" id="IPR036259">
    <property type="entry name" value="MFS_trans_sf"/>
</dbReference>
<protein>
    <submittedName>
        <fullName evidence="8">Major Facilitator Superfamily protein</fullName>
    </submittedName>
</protein>
<accession>A0A345UK81</accession>
<evidence type="ECO:0000256" key="3">
    <source>
        <dbReference type="ARBA" id="ARBA00022692"/>
    </source>
</evidence>
<keyword evidence="2" id="KW-0813">Transport</keyword>
<dbReference type="AlphaFoldDB" id="A0A345UK81"/>
<feature type="transmembrane region" description="Helical" evidence="6">
    <location>
        <begin position="43"/>
        <end position="64"/>
    </location>
</feature>
<dbReference type="PANTHER" id="PTHR23505:SF79">
    <property type="entry name" value="PROTEIN SPINSTER"/>
    <property type="match status" value="1"/>
</dbReference>
<dbReference type="EMBL" id="CP027806">
    <property type="protein sequence ID" value="AXJ00883.1"/>
    <property type="molecule type" value="Genomic_DNA"/>
</dbReference>
<dbReference type="InterPro" id="IPR011701">
    <property type="entry name" value="MFS"/>
</dbReference>
<dbReference type="GO" id="GO:0016020">
    <property type="term" value="C:membrane"/>
    <property type="evidence" value="ECO:0007669"/>
    <property type="project" value="UniProtKB-SubCell"/>
</dbReference>
<dbReference type="PANTHER" id="PTHR23505">
    <property type="entry name" value="SPINSTER"/>
    <property type="match status" value="1"/>
</dbReference>
<evidence type="ECO:0000256" key="1">
    <source>
        <dbReference type="ARBA" id="ARBA00004141"/>
    </source>
</evidence>
<feature type="transmembrane region" description="Helical" evidence="6">
    <location>
        <begin position="216"/>
        <end position="240"/>
    </location>
</feature>
<comment type="subcellular location">
    <subcellularLocation>
        <location evidence="1">Membrane</location>
        <topology evidence="1">Multi-pass membrane protein</topology>
    </subcellularLocation>
</comment>
<dbReference type="Proteomes" id="UP000254808">
    <property type="component" value="Chromosome"/>
</dbReference>
<dbReference type="OrthoDB" id="9788453at2"/>
<feature type="transmembrane region" description="Helical" evidence="6">
    <location>
        <begin position="101"/>
        <end position="122"/>
    </location>
</feature>
<evidence type="ECO:0000313" key="9">
    <source>
        <dbReference type="Proteomes" id="UP000254808"/>
    </source>
</evidence>